<dbReference type="GO" id="GO:0046872">
    <property type="term" value="F:metal ion binding"/>
    <property type="evidence" value="ECO:0007669"/>
    <property type="project" value="UniProtKB-KW"/>
</dbReference>
<dbReference type="PANTHER" id="PTHR34218">
    <property type="entry name" value="PEPTIDASE S45 PENICILLIN AMIDASE"/>
    <property type="match status" value="1"/>
</dbReference>
<comment type="caution">
    <text evidence="6">The sequence shown here is derived from an EMBL/GenBank/DDBJ whole genome shotgun (WGS) entry which is preliminary data.</text>
</comment>
<feature type="binding site" evidence="5">
    <location>
        <position position="351"/>
    </location>
    <ligand>
        <name>Ca(2+)</name>
        <dbReference type="ChEBI" id="CHEBI:29108"/>
    </ligand>
</feature>
<dbReference type="Gene3D" id="1.10.439.10">
    <property type="entry name" value="Penicillin Amidohydrolase, domain 1"/>
    <property type="match status" value="1"/>
</dbReference>
<dbReference type="InterPro" id="IPR043147">
    <property type="entry name" value="Penicillin_amidase_A-knob"/>
</dbReference>
<evidence type="ECO:0000256" key="1">
    <source>
        <dbReference type="ARBA" id="ARBA00006586"/>
    </source>
</evidence>
<gene>
    <name evidence="6" type="ORF">OB69_08150</name>
</gene>
<dbReference type="PIRSF" id="PIRSF001227">
    <property type="entry name" value="Pen_acylase"/>
    <property type="match status" value="1"/>
</dbReference>
<dbReference type="InterPro" id="IPR023343">
    <property type="entry name" value="Penicillin_amidase_dom1"/>
</dbReference>
<dbReference type="Gene3D" id="1.10.1400.10">
    <property type="match status" value="1"/>
</dbReference>
<accession>A0A0L8AM18</accession>
<keyword evidence="5" id="KW-0479">Metal-binding</keyword>
<dbReference type="InterPro" id="IPR014395">
    <property type="entry name" value="Pen/GL7ACA/AHL_acylase"/>
</dbReference>
<evidence type="ECO:0000256" key="2">
    <source>
        <dbReference type="ARBA" id="ARBA00022801"/>
    </source>
</evidence>
<evidence type="ECO:0000313" key="7">
    <source>
        <dbReference type="Proteomes" id="UP000036908"/>
    </source>
</evidence>
<dbReference type="GO" id="GO:0016811">
    <property type="term" value="F:hydrolase activity, acting on carbon-nitrogen (but not peptide) bonds, in linear amides"/>
    <property type="evidence" value="ECO:0007669"/>
    <property type="project" value="InterPro"/>
</dbReference>
<dbReference type="SUPFAM" id="SSF56235">
    <property type="entry name" value="N-terminal nucleophile aminohydrolases (Ntn hydrolases)"/>
    <property type="match status" value="1"/>
</dbReference>
<evidence type="ECO:0000256" key="5">
    <source>
        <dbReference type="PIRSR" id="PIRSR001227-2"/>
    </source>
</evidence>
<protein>
    <submittedName>
        <fullName evidence="6">Penicillin acylase</fullName>
    </submittedName>
</protein>
<evidence type="ECO:0000256" key="3">
    <source>
        <dbReference type="ARBA" id="ARBA00023145"/>
    </source>
</evidence>
<dbReference type="RefSeq" id="WP_053223313.1">
    <property type="nucleotide sequence ID" value="NZ_JSVA01000008.1"/>
</dbReference>
<dbReference type="InterPro" id="IPR043146">
    <property type="entry name" value="Penicillin_amidase_N_B-knob"/>
</dbReference>
<comment type="similarity">
    <text evidence="1">Belongs to the peptidase S45 family.</text>
</comment>
<reference evidence="7" key="1">
    <citation type="submission" date="2014-11" db="EMBL/GenBank/DDBJ databases">
        <title>Genome sequencing of Roseivirga sp. D-25.</title>
        <authorList>
            <person name="Selvaratnam C."/>
            <person name="Thevarajoo S."/>
            <person name="Goh K.M."/>
            <person name="Eee R."/>
            <person name="Chan K.-G."/>
            <person name="Chong C.S."/>
        </authorList>
    </citation>
    <scope>NUCLEOTIDE SEQUENCE [LARGE SCALE GENOMIC DNA]</scope>
    <source>
        <strain evidence="7">D-25</strain>
    </source>
</reference>
<sequence length="808" mass="92651">MKSVKFLVSLLFTLGIFYGLNTKFGDIPPMGKFLSPNQGFWKNEVTESDVAKETLEISGLKSPVTVHYDESLIPHVFAQNDEDLYRAQGYITAQHRLWQLEFQTFASGGRLSEIVGETAIEYDRGQRRKGMGFGADNALKEMMKHPEEVKLLEAYRDGINAYIESLSVGELPVEYKILDYQPEPWTTKKTALLLMYMTDMLAGRDVDLENTNFVKLFGQETFDLLFPNFYADQDPVIPQERDWSSFDLETVEKPDVDFPSDFIKETMDKPNPHNGSNNWAIAPSKSVSGNPILANDPHLQLNLPSIWYVMQLATPEKNTFGATLPGAMGIIIGFNQNIAWGVTNATRDVKDWYKIEFQDENRKAYKYDNEWKATTEVIEEIKVRGKSTVYDTVTYTHYGPVTYDHTFKGNGEKVGYAMKWTGHLPNNNQQTFLDLNKATNYAEYAAALKHFTAPAQNFVFASREGDIALWVQGELANKWPEQGKFLMDGADSRYEWQSFIPQNQNAYVKNPERGFVSSANQHPTDEKYPYYVYDDGYETYRNRIINNFFRSKKKFDIQDFKDLQANNFNLKAAELIPTMLDNMDRSSLTANEEQMLSTIEDWDFNNNIDAEGASISEKWWDNLYRMTWDELYNLDVAINRPSDYQTIWLLKNQPNHPWFDRKETSEIETAKDLYFQSFRDAVQDLTVWQSRTGKSLKWVDYKGTFVGHLLQALPAFSRFDLPIGGNSGIVNATSENHGPSWRMIVELGNEPNAFGIYPGGQSGNPGSKFYDNMIDRWAAGEYIPLFFMKSANQSSDRIIFSQNLSPAK</sequence>
<dbReference type="Gene3D" id="3.60.20.10">
    <property type="entry name" value="Glutamine Phosphoribosylpyrophosphate, subunit 1, domain 1"/>
    <property type="match status" value="1"/>
</dbReference>
<proteinExistence type="inferred from homology"/>
<dbReference type="Proteomes" id="UP000036908">
    <property type="component" value="Unassembled WGS sequence"/>
</dbReference>
<evidence type="ECO:0000256" key="4">
    <source>
        <dbReference type="PIRSR" id="PIRSR001227-1"/>
    </source>
</evidence>
<feature type="binding site" evidence="5">
    <location>
        <position position="348"/>
    </location>
    <ligand>
        <name>Ca(2+)</name>
        <dbReference type="ChEBI" id="CHEBI:29108"/>
    </ligand>
</feature>
<keyword evidence="7" id="KW-1185">Reference proteome</keyword>
<dbReference type="InterPro" id="IPR029055">
    <property type="entry name" value="Ntn_hydrolases_N"/>
</dbReference>
<dbReference type="OrthoDB" id="9759796at2"/>
<dbReference type="Pfam" id="PF01804">
    <property type="entry name" value="Penicil_amidase"/>
    <property type="match status" value="1"/>
</dbReference>
<evidence type="ECO:0000313" key="6">
    <source>
        <dbReference type="EMBL" id="KOF03364.1"/>
    </source>
</evidence>
<dbReference type="EMBL" id="JSVA01000008">
    <property type="protein sequence ID" value="KOF03364.1"/>
    <property type="molecule type" value="Genomic_DNA"/>
</dbReference>
<dbReference type="InterPro" id="IPR002692">
    <property type="entry name" value="S45"/>
</dbReference>
<dbReference type="AlphaFoldDB" id="A0A0L8AM18"/>
<keyword evidence="5" id="KW-0106">Calcium</keyword>
<dbReference type="PATRIC" id="fig|1566026.4.peg.3464"/>
<dbReference type="CDD" id="cd03747">
    <property type="entry name" value="Ntn_PGA_like"/>
    <property type="match status" value="1"/>
</dbReference>
<dbReference type="PANTHER" id="PTHR34218:SF4">
    <property type="entry name" value="ACYL-HOMOSERINE LACTONE ACYLASE QUIP"/>
    <property type="match status" value="1"/>
</dbReference>
<dbReference type="GO" id="GO:0017000">
    <property type="term" value="P:antibiotic biosynthetic process"/>
    <property type="evidence" value="ECO:0007669"/>
    <property type="project" value="InterPro"/>
</dbReference>
<dbReference type="Gene3D" id="2.30.120.10">
    <property type="match status" value="1"/>
</dbReference>
<feature type="active site" description="Nucleophile" evidence="4">
    <location>
        <position position="276"/>
    </location>
</feature>
<keyword evidence="2" id="KW-0378">Hydrolase</keyword>
<keyword evidence="3" id="KW-0865">Zymogen</keyword>
<name>A0A0L8AM18_9BACT</name>
<comment type="cofactor">
    <cofactor evidence="5">
        <name>Ca(2+)</name>
        <dbReference type="ChEBI" id="CHEBI:29108"/>
    </cofactor>
    <text evidence="5">Binds 1 Ca(2+) ion per dimer.</text>
</comment>
<organism evidence="6 7">
    <name type="scientific">Roseivirga seohaensis subsp. aquiponti</name>
    <dbReference type="NCBI Taxonomy" id="1566026"/>
    <lineage>
        <taxon>Bacteria</taxon>
        <taxon>Pseudomonadati</taxon>
        <taxon>Bacteroidota</taxon>
        <taxon>Cytophagia</taxon>
        <taxon>Cytophagales</taxon>
        <taxon>Roseivirgaceae</taxon>
        <taxon>Roseivirga</taxon>
    </lineage>
</organism>